<dbReference type="Proteomes" id="UP001432202">
    <property type="component" value="Chromosome"/>
</dbReference>
<dbReference type="RefSeq" id="WP_338598962.1">
    <property type="nucleotide sequence ID" value="NZ_CP146016.1"/>
</dbReference>
<dbReference type="GO" id="GO:0016887">
    <property type="term" value="F:ATP hydrolysis activity"/>
    <property type="evidence" value="ECO:0007669"/>
    <property type="project" value="InterPro"/>
</dbReference>
<dbReference type="GO" id="GO:0005524">
    <property type="term" value="F:ATP binding"/>
    <property type="evidence" value="ECO:0007669"/>
    <property type="project" value="UniProtKB-KW"/>
</dbReference>
<name>A0AAX4KXX4_9CREN</name>
<sequence length="611" mass="68960">MESVLDVRELTAGYFTQNGLVVAVTNVNFNVKPNEIVAIAGESGCGKSTLAMAIYGLLKYPAVILKGHVYLNGKDILSMDKDKLRELRMKEFAYIPQFAMDALDPVTKIGDQMIRAALSHGVSESEAHKLVKEKLEIVDLPPNVLNMYPMELSGGMRQRVVIATSILLNPSLIILDEPTTGLDVLVQYEILKDLKKIQRKLGISLLLISHDLSMLMMIADRVAIMYAGEIVEISQREELLKRPSHPYTMLLLNSLPSLIQRRKRLLSIPGNPPLMLSKVPISCRFSDRCPFVMERCKDSHPALVSIGEGHNVRCLLHQERYTDLSNLSLPPDYYVEEEYIADDHEQGNIVMKIENLSKTYFVRKKFVFTEAIDAVNNVSFDLKKYTITALIGGSGHGKSTIARILAGLVQQTSGKIYLLGEDVSEYRLRNSMWYKENVQMIFQDPYSSLDPRHNVMWHIERPLLIHKKVSDEKHLQTKISEILKSVGLKPPEKYLYKYPHELSGGERQRVAIARAIAVEPKVLIADEPVSMLDASLRAGILNLLKRFKSSGMSILYITHDIATVSYIADEIMVIYRGKIVEKGKTDEVISNPSHEYTKRLIEAIPDPYKTI</sequence>
<dbReference type="GO" id="GO:0015833">
    <property type="term" value="P:peptide transport"/>
    <property type="evidence" value="ECO:0007669"/>
    <property type="project" value="InterPro"/>
</dbReference>
<dbReference type="InterPro" id="IPR003439">
    <property type="entry name" value="ABC_transporter-like_ATP-bd"/>
</dbReference>
<keyword evidence="3 5" id="KW-0067">ATP-binding</keyword>
<evidence type="ECO:0000313" key="5">
    <source>
        <dbReference type="EMBL" id="WWQ59610.1"/>
    </source>
</evidence>
<dbReference type="GeneID" id="89336893"/>
<gene>
    <name evidence="5" type="ORF">V6M85_08950</name>
</gene>
<dbReference type="InterPro" id="IPR013563">
    <property type="entry name" value="Oligopep_ABC_C"/>
</dbReference>
<dbReference type="PANTHER" id="PTHR43067:SF3">
    <property type="entry name" value="MALTOSE ABC TRANSPORTER, ATP-BINDING PROTEIN"/>
    <property type="match status" value="1"/>
</dbReference>
<feature type="domain" description="ABC transporter" evidence="4">
    <location>
        <begin position="351"/>
        <end position="601"/>
    </location>
</feature>
<dbReference type="PROSITE" id="PS50893">
    <property type="entry name" value="ABC_TRANSPORTER_2"/>
    <property type="match status" value="2"/>
</dbReference>
<dbReference type="SUPFAM" id="SSF52540">
    <property type="entry name" value="P-loop containing nucleoside triphosphate hydrolases"/>
    <property type="match status" value="2"/>
</dbReference>
<protein>
    <submittedName>
        <fullName evidence="5">ABC transporter ATP-binding protein</fullName>
    </submittedName>
</protein>
<dbReference type="FunFam" id="3.40.50.300:FF:000016">
    <property type="entry name" value="Oligopeptide ABC transporter ATP-binding component"/>
    <property type="match status" value="1"/>
</dbReference>
<proteinExistence type="predicted"/>
<dbReference type="PROSITE" id="PS00211">
    <property type="entry name" value="ABC_TRANSPORTER_1"/>
    <property type="match status" value="2"/>
</dbReference>
<dbReference type="NCBIfam" id="NF008453">
    <property type="entry name" value="PRK11308.1"/>
    <property type="match status" value="2"/>
</dbReference>
<evidence type="ECO:0000256" key="2">
    <source>
        <dbReference type="ARBA" id="ARBA00022741"/>
    </source>
</evidence>
<dbReference type="InterPro" id="IPR017871">
    <property type="entry name" value="ABC_transporter-like_CS"/>
</dbReference>
<feature type="domain" description="ABC transporter" evidence="4">
    <location>
        <begin position="5"/>
        <end position="252"/>
    </location>
</feature>
<dbReference type="AlphaFoldDB" id="A0AAX4KXX4"/>
<evidence type="ECO:0000259" key="4">
    <source>
        <dbReference type="PROSITE" id="PS50893"/>
    </source>
</evidence>
<evidence type="ECO:0000256" key="3">
    <source>
        <dbReference type="ARBA" id="ARBA00022840"/>
    </source>
</evidence>
<keyword evidence="2" id="KW-0547">Nucleotide-binding</keyword>
<reference evidence="5 6" key="1">
    <citation type="submission" date="2024-02" db="EMBL/GenBank/DDBJ databases">
        <title>STSV induces naive adaptation in Sulfolobus.</title>
        <authorList>
            <person name="Xiang X."/>
            <person name="Song M."/>
        </authorList>
    </citation>
    <scope>NUCLEOTIDE SEQUENCE [LARGE SCALE GENOMIC DNA]</scope>
    <source>
        <strain evidence="5 6">RT2</strain>
    </source>
</reference>
<dbReference type="SMART" id="SM00382">
    <property type="entry name" value="AAA"/>
    <property type="match status" value="2"/>
</dbReference>
<dbReference type="PANTHER" id="PTHR43067">
    <property type="entry name" value="OLIGOPEPTIDE/DIPEPTIDE ABC TRANSPORTER, ATPASE SUBUNIT"/>
    <property type="match status" value="1"/>
</dbReference>
<dbReference type="InterPro" id="IPR003593">
    <property type="entry name" value="AAA+_ATPase"/>
</dbReference>
<keyword evidence="1" id="KW-0813">Transport</keyword>
<dbReference type="InterPro" id="IPR027417">
    <property type="entry name" value="P-loop_NTPase"/>
</dbReference>
<dbReference type="Pfam" id="PF08352">
    <property type="entry name" value="oligo_HPY"/>
    <property type="match status" value="2"/>
</dbReference>
<dbReference type="CDD" id="cd03257">
    <property type="entry name" value="ABC_NikE_OppD_transporters"/>
    <property type="match status" value="2"/>
</dbReference>
<organism evidence="5 6">
    <name type="scientific">Sulfolobus tengchongensis</name>
    <dbReference type="NCBI Taxonomy" id="207809"/>
    <lineage>
        <taxon>Archaea</taxon>
        <taxon>Thermoproteota</taxon>
        <taxon>Thermoprotei</taxon>
        <taxon>Sulfolobales</taxon>
        <taxon>Sulfolobaceae</taxon>
        <taxon>Sulfolobus</taxon>
    </lineage>
</organism>
<accession>A0AAX4KXX4</accession>
<evidence type="ECO:0000256" key="1">
    <source>
        <dbReference type="ARBA" id="ARBA00022448"/>
    </source>
</evidence>
<dbReference type="Gene3D" id="3.40.50.300">
    <property type="entry name" value="P-loop containing nucleotide triphosphate hydrolases"/>
    <property type="match status" value="2"/>
</dbReference>
<evidence type="ECO:0000313" key="6">
    <source>
        <dbReference type="Proteomes" id="UP001432202"/>
    </source>
</evidence>
<dbReference type="EMBL" id="CP146016">
    <property type="protein sequence ID" value="WWQ59610.1"/>
    <property type="molecule type" value="Genomic_DNA"/>
</dbReference>
<keyword evidence="6" id="KW-1185">Reference proteome</keyword>
<dbReference type="Pfam" id="PF00005">
    <property type="entry name" value="ABC_tran"/>
    <property type="match status" value="2"/>
</dbReference>
<dbReference type="NCBIfam" id="TIGR01727">
    <property type="entry name" value="oligo_HPY"/>
    <property type="match status" value="1"/>
</dbReference>